<evidence type="ECO:0000313" key="2">
    <source>
        <dbReference type="Proteomes" id="UP000593564"/>
    </source>
</evidence>
<protein>
    <submittedName>
        <fullName evidence="1">Uncharacterized protein</fullName>
    </submittedName>
</protein>
<dbReference type="PANTHER" id="PTHR21422:SF9">
    <property type="entry name" value="RAB3 GTPASE-ACTIVATING PROTEIN CATALYTIC SUBUNIT"/>
    <property type="match status" value="1"/>
</dbReference>
<evidence type="ECO:0000313" key="1">
    <source>
        <dbReference type="EMBL" id="KAF5961904.1"/>
    </source>
</evidence>
<gene>
    <name evidence="1" type="ORF">HYC85_003113</name>
</gene>
<sequence length="232" mass="26362">MMHLLCQLLSRSHFWILIEKEKSEGLKFIKLVLHYLETLRPHLLLEQMVCTAFRASADTPNQATFGGLKQMVIKMGQLYLTMASTLKHLQVPFYIDASLQNLRFPPLFLAANRLSVDSEITEDVKRLCVVFEHVEKLLTIAASLHRKFLQAPRLSEVIFSDYYDFYLPTMGTGTVAGNRDMFNSQLKHLSRVSPLLSSSWFIHWSTAAAAGVLLQNFDGLLLLQCCCEAGCY</sequence>
<dbReference type="PANTHER" id="PTHR21422">
    <property type="entry name" value="RAB3 GTPASE-ACTIVATING PROTEIN CATALYTIC SUBUNIT"/>
    <property type="match status" value="1"/>
</dbReference>
<dbReference type="EMBL" id="JACBKZ010000001">
    <property type="protein sequence ID" value="KAF5961904.1"/>
    <property type="molecule type" value="Genomic_DNA"/>
</dbReference>
<dbReference type="InterPro" id="IPR045700">
    <property type="entry name" value="Rab3GAP1"/>
</dbReference>
<reference evidence="1 2" key="2">
    <citation type="submission" date="2020-07" db="EMBL/GenBank/DDBJ databases">
        <title>Genome assembly of wild tea tree DASZ reveals pedigree and selection history of tea varieties.</title>
        <authorList>
            <person name="Zhang W."/>
        </authorList>
    </citation>
    <scope>NUCLEOTIDE SEQUENCE [LARGE SCALE GENOMIC DNA]</scope>
    <source>
        <strain evidence="2">cv. G240</strain>
        <tissue evidence="1">Leaf</tissue>
    </source>
</reference>
<proteinExistence type="predicted"/>
<dbReference type="AlphaFoldDB" id="A0A7J7IBV0"/>
<organism evidence="1 2">
    <name type="scientific">Camellia sinensis</name>
    <name type="common">Tea plant</name>
    <name type="synonym">Thea sinensis</name>
    <dbReference type="NCBI Taxonomy" id="4442"/>
    <lineage>
        <taxon>Eukaryota</taxon>
        <taxon>Viridiplantae</taxon>
        <taxon>Streptophyta</taxon>
        <taxon>Embryophyta</taxon>
        <taxon>Tracheophyta</taxon>
        <taxon>Spermatophyta</taxon>
        <taxon>Magnoliopsida</taxon>
        <taxon>eudicotyledons</taxon>
        <taxon>Gunneridae</taxon>
        <taxon>Pentapetalae</taxon>
        <taxon>asterids</taxon>
        <taxon>Ericales</taxon>
        <taxon>Theaceae</taxon>
        <taxon>Camellia</taxon>
    </lineage>
</organism>
<name>A0A7J7IBV0_CAMSI</name>
<comment type="caution">
    <text evidence="1">The sequence shown here is derived from an EMBL/GenBank/DDBJ whole genome shotgun (WGS) entry which is preliminary data.</text>
</comment>
<keyword evidence="2" id="KW-1185">Reference proteome</keyword>
<accession>A0A7J7IBV0</accession>
<dbReference type="GO" id="GO:0005096">
    <property type="term" value="F:GTPase activator activity"/>
    <property type="evidence" value="ECO:0007669"/>
    <property type="project" value="InterPro"/>
</dbReference>
<reference evidence="2" key="1">
    <citation type="journal article" date="2020" name="Nat. Commun.">
        <title>Genome assembly of wild tea tree DASZ reveals pedigree and selection history of tea varieties.</title>
        <authorList>
            <person name="Zhang W."/>
            <person name="Zhang Y."/>
            <person name="Qiu H."/>
            <person name="Guo Y."/>
            <person name="Wan H."/>
            <person name="Zhang X."/>
            <person name="Scossa F."/>
            <person name="Alseekh S."/>
            <person name="Zhang Q."/>
            <person name="Wang P."/>
            <person name="Xu L."/>
            <person name="Schmidt M.H."/>
            <person name="Jia X."/>
            <person name="Li D."/>
            <person name="Zhu A."/>
            <person name="Guo F."/>
            <person name="Chen W."/>
            <person name="Ni D."/>
            <person name="Usadel B."/>
            <person name="Fernie A.R."/>
            <person name="Wen W."/>
        </authorList>
    </citation>
    <scope>NUCLEOTIDE SEQUENCE [LARGE SCALE GENOMIC DNA]</scope>
    <source>
        <strain evidence="2">cv. G240</strain>
    </source>
</reference>
<dbReference type="Proteomes" id="UP000593564">
    <property type="component" value="Unassembled WGS sequence"/>
</dbReference>